<accession>A0A6A6ZGW2</accession>
<keyword evidence="2" id="KW-1185">Reference proteome</keyword>
<evidence type="ECO:0000313" key="2">
    <source>
        <dbReference type="Proteomes" id="UP000799424"/>
    </source>
</evidence>
<organism evidence="1 2">
    <name type="scientific">Ophiobolus disseminans</name>
    <dbReference type="NCBI Taxonomy" id="1469910"/>
    <lineage>
        <taxon>Eukaryota</taxon>
        <taxon>Fungi</taxon>
        <taxon>Dikarya</taxon>
        <taxon>Ascomycota</taxon>
        <taxon>Pezizomycotina</taxon>
        <taxon>Dothideomycetes</taxon>
        <taxon>Pleosporomycetidae</taxon>
        <taxon>Pleosporales</taxon>
        <taxon>Pleosporineae</taxon>
        <taxon>Phaeosphaeriaceae</taxon>
        <taxon>Ophiobolus</taxon>
    </lineage>
</organism>
<evidence type="ECO:0000313" key="1">
    <source>
        <dbReference type="EMBL" id="KAF2820362.1"/>
    </source>
</evidence>
<reference evidence="1" key="1">
    <citation type="journal article" date="2020" name="Stud. Mycol.">
        <title>101 Dothideomycetes genomes: a test case for predicting lifestyles and emergence of pathogens.</title>
        <authorList>
            <person name="Haridas S."/>
            <person name="Albert R."/>
            <person name="Binder M."/>
            <person name="Bloem J."/>
            <person name="Labutti K."/>
            <person name="Salamov A."/>
            <person name="Andreopoulos B."/>
            <person name="Baker S."/>
            <person name="Barry K."/>
            <person name="Bills G."/>
            <person name="Bluhm B."/>
            <person name="Cannon C."/>
            <person name="Castanera R."/>
            <person name="Culley D."/>
            <person name="Daum C."/>
            <person name="Ezra D."/>
            <person name="Gonzalez J."/>
            <person name="Henrissat B."/>
            <person name="Kuo A."/>
            <person name="Liang C."/>
            <person name="Lipzen A."/>
            <person name="Lutzoni F."/>
            <person name="Magnuson J."/>
            <person name="Mondo S."/>
            <person name="Nolan M."/>
            <person name="Ohm R."/>
            <person name="Pangilinan J."/>
            <person name="Park H.-J."/>
            <person name="Ramirez L."/>
            <person name="Alfaro M."/>
            <person name="Sun H."/>
            <person name="Tritt A."/>
            <person name="Yoshinaga Y."/>
            <person name="Zwiers L.-H."/>
            <person name="Turgeon B."/>
            <person name="Goodwin S."/>
            <person name="Spatafora J."/>
            <person name="Crous P."/>
            <person name="Grigoriev I."/>
        </authorList>
    </citation>
    <scope>NUCLEOTIDE SEQUENCE</scope>
    <source>
        <strain evidence="1">CBS 113818</strain>
    </source>
</reference>
<dbReference type="Proteomes" id="UP000799424">
    <property type="component" value="Unassembled WGS sequence"/>
</dbReference>
<feature type="non-terminal residue" evidence="1">
    <location>
        <position position="1"/>
    </location>
</feature>
<sequence length="140" mass="15377">ILSTKTITTLAEAGKNRTALKLQYATRTEAWQRTHLKVTLQAEFTKAIEKTTNIPKDAAIAVLSIGEKEHPSTSDSKSHFTTAFQKSNGEHITVLQRGENGKPQLGETCSLRQTDGGMRGLLLGQSYTRWTSAFESDVPT</sequence>
<gene>
    <name evidence="1" type="ORF">CC86DRAFT_429066</name>
</gene>
<dbReference type="OrthoDB" id="5235678at2759"/>
<protein>
    <submittedName>
        <fullName evidence="1">Uncharacterized protein</fullName>
    </submittedName>
</protein>
<dbReference type="AlphaFoldDB" id="A0A6A6ZGW2"/>
<proteinExistence type="predicted"/>
<dbReference type="EMBL" id="MU006241">
    <property type="protein sequence ID" value="KAF2820362.1"/>
    <property type="molecule type" value="Genomic_DNA"/>
</dbReference>
<name>A0A6A6ZGW2_9PLEO</name>